<name>A0A5A9XGV4_9BACT</name>
<evidence type="ECO:0000256" key="3">
    <source>
        <dbReference type="ARBA" id="ARBA00022448"/>
    </source>
</evidence>
<dbReference type="InterPro" id="IPR013525">
    <property type="entry name" value="ABC2_TM"/>
</dbReference>
<comment type="caution">
    <text evidence="10">The sequence shown here is derived from an EMBL/GenBank/DDBJ whole genome shotgun (WGS) entry which is preliminary data.</text>
</comment>
<feature type="transmembrane region" description="Helical" evidence="8">
    <location>
        <begin position="318"/>
        <end position="340"/>
    </location>
</feature>
<evidence type="ECO:0000256" key="2">
    <source>
        <dbReference type="ARBA" id="ARBA00007783"/>
    </source>
</evidence>
<feature type="transmembrane region" description="Helical" evidence="8">
    <location>
        <begin position="258"/>
        <end position="281"/>
    </location>
</feature>
<keyword evidence="7 8" id="KW-0472">Membrane</keyword>
<sequence>MFERLKAMLIKEFIQVLRDPRTRFVIFVFPVFQVVVFGYAVNTDVRNSRTAVLDRDNSRESRGIVERFQRSGYFDITERVADERRIRYLLDRGQVRAVLVFDHGFEGRLKKEGAAPLALILDGSDANSAGIVLGYASSIIGAYNAEELALRLARNGVAAQTEGVTLRSRAWFNPNLESRVYFVPAVIAMLVMVVTMLLSSMAVVREKEIGTIEQVVVTPITKGEFILGKTIPFILMGYANVIIVAFVAVRWFDIPIRGSLGLLAFSTGLFLMSSLGAGLLISTVSSTQQQAMMTAFFVIFPCMLLSGFSFPIDNMPVAVQYITLINPLRYYMIILRSIFLKGVGIVVLWRELVALTAIGVVVLMVAVGRFRKTVG</sequence>
<feature type="transmembrane region" description="Helical" evidence="8">
    <location>
        <begin position="352"/>
        <end position="370"/>
    </location>
</feature>
<keyword evidence="11" id="KW-1185">Reference proteome</keyword>
<feature type="transmembrane region" description="Helical" evidence="8">
    <location>
        <begin position="231"/>
        <end position="252"/>
    </location>
</feature>
<dbReference type="GO" id="GO:0140359">
    <property type="term" value="F:ABC-type transporter activity"/>
    <property type="evidence" value="ECO:0007669"/>
    <property type="project" value="InterPro"/>
</dbReference>
<evidence type="ECO:0000313" key="11">
    <source>
        <dbReference type="Proteomes" id="UP000324298"/>
    </source>
</evidence>
<dbReference type="InterPro" id="IPR047817">
    <property type="entry name" value="ABC2_TM_bact-type"/>
</dbReference>
<evidence type="ECO:0000313" key="10">
    <source>
        <dbReference type="EMBL" id="KAA0892276.1"/>
    </source>
</evidence>
<organism evidence="10 11">
    <name type="scientific">Oryzomonas rubra</name>
    <dbReference type="NCBI Taxonomy" id="2509454"/>
    <lineage>
        <taxon>Bacteria</taxon>
        <taxon>Pseudomonadati</taxon>
        <taxon>Thermodesulfobacteriota</taxon>
        <taxon>Desulfuromonadia</taxon>
        <taxon>Geobacterales</taxon>
        <taxon>Geobacteraceae</taxon>
        <taxon>Oryzomonas</taxon>
    </lineage>
</organism>
<dbReference type="GO" id="GO:0005886">
    <property type="term" value="C:plasma membrane"/>
    <property type="evidence" value="ECO:0007669"/>
    <property type="project" value="UniProtKB-SubCell"/>
</dbReference>
<evidence type="ECO:0000256" key="5">
    <source>
        <dbReference type="ARBA" id="ARBA00022692"/>
    </source>
</evidence>
<accession>A0A5A9XGV4</accession>
<evidence type="ECO:0000256" key="1">
    <source>
        <dbReference type="ARBA" id="ARBA00004651"/>
    </source>
</evidence>
<feature type="transmembrane region" description="Helical" evidence="8">
    <location>
        <begin position="293"/>
        <end position="312"/>
    </location>
</feature>
<keyword evidence="6 8" id="KW-1133">Transmembrane helix</keyword>
<dbReference type="AlphaFoldDB" id="A0A5A9XGV4"/>
<protein>
    <submittedName>
        <fullName evidence="10">ABC transporter permease</fullName>
    </submittedName>
</protein>
<dbReference type="EMBL" id="SRSD01000004">
    <property type="protein sequence ID" value="KAA0892276.1"/>
    <property type="molecule type" value="Genomic_DNA"/>
</dbReference>
<dbReference type="Proteomes" id="UP000324298">
    <property type="component" value="Unassembled WGS sequence"/>
</dbReference>
<comment type="subcellular location">
    <subcellularLocation>
        <location evidence="1">Cell membrane</location>
        <topology evidence="1">Multi-pass membrane protein</topology>
    </subcellularLocation>
</comment>
<comment type="similarity">
    <text evidence="2">Belongs to the ABC-2 integral membrane protein family.</text>
</comment>
<dbReference type="PANTHER" id="PTHR30294:SF29">
    <property type="entry name" value="MULTIDRUG ABC TRANSPORTER PERMEASE YBHS-RELATED"/>
    <property type="match status" value="1"/>
</dbReference>
<evidence type="ECO:0000256" key="8">
    <source>
        <dbReference type="SAM" id="Phobius"/>
    </source>
</evidence>
<evidence type="ECO:0000256" key="7">
    <source>
        <dbReference type="ARBA" id="ARBA00023136"/>
    </source>
</evidence>
<dbReference type="PROSITE" id="PS51012">
    <property type="entry name" value="ABC_TM2"/>
    <property type="match status" value="1"/>
</dbReference>
<feature type="transmembrane region" description="Helical" evidence="8">
    <location>
        <begin position="21"/>
        <end position="41"/>
    </location>
</feature>
<dbReference type="InterPro" id="IPR051449">
    <property type="entry name" value="ABC-2_transporter_component"/>
</dbReference>
<evidence type="ECO:0000256" key="4">
    <source>
        <dbReference type="ARBA" id="ARBA00022475"/>
    </source>
</evidence>
<keyword evidence="5 8" id="KW-0812">Transmembrane</keyword>
<gene>
    <name evidence="10" type="ORF">ET418_08780</name>
</gene>
<feature type="domain" description="ABC transmembrane type-2" evidence="9">
    <location>
        <begin position="133"/>
        <end position="373"/>
    </location>
</feature>
<reference evidence="10 11" key="1">
    <citation type="submission" date="2019-04" db="EMBL/GenBank/DDBJ databases">
        <title>Geobacter ruber sp. nov., ferric-reducing bacteria isolated from paddy soil.</title>
        <authorList>
            <person name="Xu Z."/>
            <person name="Masuda Y."/>
            <person name="Itoh H."/>
            <person name="Senoo K."/>
        </authorList>
    </citation>
    <scope>NUCLEOTIDE SEQUENCE [LARGE SCALE GENOMIC DNA]</scope>
    <source>
        <strain evidence="10 11">Red88</strain>
    </source>
</reference>
<dbReference type="Gene3D" id="3.40.1710.10">
    <property type="entry name" value="abc type-2 transporter like domain"/>
    <property type="match status" value="1"/>
</dbReference>
<keyword evidence="4" id="KW-1003">Cell membrane</keyword>
<evidence type="ECO:0000259" key="9">
    <source>
        <dbReference type="PROSITE" id="PS51012"/>
    </source>
</evidence>
<feature type="transmembrane region" description="Helical" evidence="8">
    <location>
        <begin position="181"/>
        <end position="204"/>
    </location>
</feature>
<dbReference type="OrthoDB" id="9808686at2"/>
<dbReference type="RefSeq" id="WP_149307214.1">
    <property type="nucleotide sequence ID" value="NZ_SRSD01000004.1"/>
</dbReference>
<evidence type="ECO:0000256" key="6">
    <source>
        <dbReference type="ARBA" id="ARBA00022989"/>
    </source>
</evidence>
<dbReference type="PANTHER" id="PTHR30294">
    <property type="entry name" value="MEMBRANE COMPONENT OF ABC TRANSPORTER YHHJ-RELATED"/>
    <property type="match status" value="1"/>
</dbReference>
<keyword evidence="3" id="KW-0813">Transport</keyword>
<proteinExistence type="inferred from homology"/>
<dbReference type="Pfam" id="PF12698">
    <property type="entry name" value="ABC2_membrane_3"/>
    <property type="match status" value="1"/>
</dbReference>